<organism evidence="7 8">
    <name type="scientific">Acidovorax soli</name>
    <dbReference type="NCBI Taxonomy" id="592050"/>
    <lineage>
        <taxon>Bacteria</taxon>
        <taxon>Pseudomonadati</taxon>
        <taxon>Pseudomonadota</taxon>
        <taxon>Betaproteobacteria</taxon>
        <taxon>Burkholderiales</taxon>
        <taxon>Comamonadaceae</taxon>
        <taxon>Acidovorax</taxon>
    </lineage>
</organism>
<dbReference type="AlphaFoldDB" id="A0A1H3YHY3"/>
<dbReference type="GO" id="GO:0046872">
    <property type="term" value="F:metal ion binding"/>
    <property type="evidence" value="ECO:0007669"/>
    <property type="project" value="UniProtKB-KW"/>
</dbReference>
<accession>A0A1H3YHY3</accession>
<dbReference type="GO" id="GO:0020037">
    <property type="term" value="F:heme binding"/>
    <property type="evidence" value="ECO:0007669"/>
    <property type="project" value="InterPro"/>
</dbReference>
<dbReference type="GeneID" id="34233302"/>
<evidence type="ECO:0000256" key="2">
    <source>
        <dbReference type="ARBA" id="ARBA00022723"/>
    </source>
</evidence>
<evidence type="ECO:0000256" key="1">
    <source>
        <dbReference type="ARBA" id="ARBA00022617"/>
    </source>
</evidence>
<evidence type="ECO:0000256" key="4">
    <source>
        <dbReference type="PROSITE-ProRule" id="PRU00433"/>
    </source>
</evidence>
<dbReference type="PROSITE" id="PS51007">
    <property type="entry name" value="CYTC"/>
    <property type="match status" value="1"/>
</dbReference>
<proteinExistence type="predicted"/>
<keyword evidence="3 4" id="KW-0408">Iron</keyword>
<reference evidence="8" key="1">
    <citation type="submission" date="2016-10" db="EMBL/GenBank/DDBJ databases">
        <authorList>
            <person name="Varghese N."/>
            <person name="Submissions S."/>
        </authorList>
    </citation>
    <scope>NUCLEOTIDE SEQUENCE [LARGE SCALE GENOMIC DNA]</scope>
    <source>
        <strain evidence="8">DSM 25157</strain>
    </source>
</reference>
<feature type="domain" description="Cytochrome c" evidence="6">
    <location>
        <begin position="51"/>
        <end position="132"/>
    </location>
</feature>
<dbReference type="Gene3D" id="1.10.760.10">
    <property type="entry name" value="Cytochrome c-like domain"/>
    <property type="match status" value="1"/>
</dbReference>
<protein>
    <submittedName>
        <fullName evidence="7">Cytochrome c55X</fullName>
    </submittedName>
</protein>
<feature type="region of interest" description="Disordered" evidence="5">
    <location>
        <begin position="1"/>
        <end position="24"/>
    </location>
</feature>
<sequence length="140" mass="14932">MHDKNAPQSHRLAQAGTSPKAGSSLRGLPRLGIWLALLAGTAGLHAQPVPPTAPRQQELVRMVRQDCGSCHGLRLTGGLGPALTREALADKPFDSIVATIYHGRPGTPMAPWKAMLSEADALWIAQQLFAGFPESVKDRP</sequence>
<keyword evidence="8" id="KW-1185">Reference proteome</keyword>
<evidence type="ECO:0000313" key="7">
    <source>
        <dbReference type="EMBL" id="SEA11163.1"/>
    </source>
</evidence>
<keyword evidence="2 4" id="KW-0479">Metal-binding</keyword>
<name>A0A1H3YHY3_9BURK</name>
<dbReference type="RefSeq" id="WP_092697532.1">
    <property type="nucleotide sequence ID" value="NZ_CAXIQL010000086.1"/>
</dbReference>
<evidence type="ECO:0000259" key="6">
    <source>
        <dbReference type="PROSITE" id="PS51007"/>
    </source>
</evidence>
<dbReference type="STRING" id="592050.SAMN05421875_105134"/>
<evidence type="ECO:0000256" key="5">
    <source>
        <dbReference type="SAM" id="MobiDB-lite"/>
    </source>
</evidence>
<dbReference type="GO" id="GO:0009055">
    <property type="term" value="F:electron transfer activity"/>
    <property type="evidence" value="ECO:0007669"/>
    <property type="project" value="InterPro"/>
</dbReference>
<dbReference type="SUPFAM" id="SSF46626">
    <property type="entry name" value="Cytochrome c"/>
    <property type="match status" value="1"/>
</dbReference>
<gene>
    <name evidence="7" type="ORF">SAMN05421875_105134</name>
</gene>
<dbReference type="InterPro" id="IPR036909">
    <property type="entry name" value="Cyt_c-like_dom_sf"/>
</dbReference>
<dbReference type="Pfam" id="PF13442">
    <property type="entry name" value="Cytochrome_CBB3"/>
    <property type="match status" value="1"/>
</dbReference>
<keyword evidence="1 4" id="KW-0349">Heme</keyword>
<dbReference type="Proteomes" id="UP000199002">
    <property type="component" value="Unassembled WGS sequence"/>
</dbReference>
<evidence type="ECO:0000313" key="8">
    <source>
        <dbReference type="Proteomes" id="UP000199002"/>
    </source>
</evidence>
<dbReference type="EMBL" id="FNQJ01000005">
    <property type="protein sequence ID" value="SEA11163.1"/>
    <property type="molecule type" value="Genomic_DNA"/>
</dbReference>
<dbReference type="InterPro" id="IPR009056">
    <property type="entry name" value="Cyt_c-like_dom"/>
</dbReference>
<evidence type="ECO:0000256" key="3">
    <source>
        <dbReference type="ARBA" id="ARBA00023004"/>
    </source>
</evidence>